<dbReference type="PANTHER" id="PTHR31286">
    <property type="entry name" value="GLYCINE-RICH CELL WALL STRUCTURAL PROTEIN 1.8-LIKE"/>
    <property type="match status" value="1"/>
</dbReference>
<dbReference type="Pfam" id="PF14111">
    <property type="entry name" value="DUF4283"/>
    <property type="match status" value="1"/>
</dbReference>
<reference evidence="4" key="1">
    <citation type="journal article" date="2016" name="Nat. Genet.">
        <title>The genome sequences of Arachis duranensis and Arachis ipaensis, the diploid ancestors of cultivated peanut.</title>
        <authorList>
            <person name="Bertioli D.J."/>
            <person name="Cannon S.B."/>
            <person name="Froenicke L."/>
            <person name="Huang G."/>
            <person name="Farmer A.D."/>
            <person name="Cannon E.K."/>
            <person name="Liu X."/>
            <person name="Gao D."/>
            <person name="Clevenger J."/>
            <person name="Dash S."/>
            <person name="Ren L."/>
            <person name="Moretzsohn M.C."/>
            <person name="Shirasawa K."/>
            <person name="Huang W."/>
            <person name="Vidigal B."/>
            <person name="Abernathy B."/>
            <person name="Chu Y."/>
            <person name="Niederhuth C.E."/>
            <person name="Umale P."/>
            <person name="Araujo A.C."/>
            <person name="Kozik A."/>
            <person name="Kim K.D."/>
            <person name="Burow M.D."/>
            <person name="Varshney R.K."/>
            <person name="Wang X."/>
            <person name="Zhang X."/>
            <person name="Barkley N."/>
            <person name="Guimaraes P.M."/>
            <person name="Isobe S."/>
            <person name="Guo B."/>
            <person name="Liao B."/>
            <person name="Stalker H.T."/>
            <person name="Schmitz R.J."/>
            <person name="Scheffler B.E."/>
            <person name="Leal-Bertioli S.C."/>
            <person name="Xun X."/>
            <person name="Jackson S.A."/>
            <person name="Michelmore R."/>
            <person name="Ozias-Akins P."/>
        </authorList>
    </citation>
    <scope>NUCLEOTIDE SEQUENCE [LARGE SCALE GENOMIC DNA]</scope>
    <source>
        <strain evidence="4">cv. V14167</strain>
    </source>
</reference>
<gene>
    <name evidence="5" type="primary">LOC110281626</name>
</gene>
<feature type="domain" description="Zinc knuckle CX2CX4HX4C" evidence="3">
    <location>
        <begin position="160"/>
        <end position="207"/>
    </location>
</feature>
<dbReference type="InterPro" id="IPR025558">
    <property type="entry name" value="DUF4283"/>
</dbReference>
<dbReference type="RefSeq" id="XP_020999683.1">
    <property type="nucleotide sequence ID" value="XM_021144024.1"/>
</dbReference>
<feature type="region of interest" description="Disordered" evidence="1">
    <location>
        <begin position="242"/>
        <end position="262"/>
    </location>
</feature>
<dbReference type="InterPro" id="IPR025836">
    <property type="entry name" value="Zn_knuckle_CX2CX4HX4C"/>
</dbReference>
<dbReference type="Proteomes" id="UP000515211">
    <property type="component" value="Chromosome 5"/>
</dbReference>
<feature type="region of interest" description="Disordered" evidence="1">
    <location>
        <begin position="367"/>
        <end position="398"/>
    </location>
</feature>
<keyword evidence="4" id="KW-1185">Reference proteome</keyword>
<evidence type="ECO:0000313" key="5">
    <source>
        <dbReference type="RefSeq" id="XP_020999683.1"/>
    </source>
</evidence>
<proteinExistence type="predicted"/>
<dbReference type="PANTHER" id="PTHR31286:SF167">
    <property type="entry name" value="OS09G0268800 PROTEIN"/>
    <property type="match status" value="1"/>
</dbReference>
<dbReference type="KEGG" id="adu:110281626"/>
<dbReference type="InterPro" id="IPR040256">
    <property type="entry name" value="At4g02000-like"/>
</dbReference>
<accession>A0A6P5NXU2</accession>
<evidence type="ECO:0000259" key="3">
    <source>
        <dbReference type="Pfam" id="PF14392"/>
    </source>
</evidence>
<protein>
    <submittedName>
        <fullName evidence="5">Uncharacterized protein LOC110281626</fullName>
    </submittedName>
</protein>
<dbReference type="GeneID" id="110281626"/>
<reference evidence="5" key="2">
    <citation type="submission" date="2025-08" db="UniProtKB">
        <authorList>
            <consortium name="RefSeq"/>
        </authorList>
    </citation>
    <scope>IDENTIFICATION</scope>
    <source>
        <tissue evidence="5">Whole plant</tissue>
    </source>
</reference>
<organism evidence="4 5">
    <name type="scientific">Arachis duranensis</name>
    <name type="common">Wild peanut</name>
    <dbReference type="NCBI Taxonomy" id="130453"/>
    <lineage>
        <taxon>Eukaryota</taxon>
        <taxon>Viridiplantae</taxon>
        <taxon>Streptophyta</taxon>
        <taxon>Embryophyta</taxon>
        <taxon>Tracheophyta</taxon>
        <taxon>Spermatophyta</taxon>
        <taxon>Magnoliopsida</taxon>
        <taxon>eudicotyledons</taxon>
        <taxon>Gunneridae</taxon>
        <taxon>Pentapetalae</taxon>
        <taxon>rosids</taxon>
        <taxon>fabids</taxon>
        <taxon>Fabales</taxon>
        <taxon>Fabaceae</taxon>
        <taxon>Papilionoideae</taxon>
        <taxon>50 kb inversion clade</taxon>
        <taxon>dalbergioids sensu lato</taxon>
        <taxon>Dalbergieae</taxon>
        <taxon>Pterocarpus clade</taxon>
        <taxon>Arachis</taxon>
    </lineage>
</organism>
<dbReference type="Pfam" id="PF14392">
    <property type="entry name" value="zf-CCHC_4"/>
    <property type="match status" value="1"/>
</dbReference>
<evidence type="ECO:0000259" key="2">
    <source>
        <dbReference type="Pfam" id="PF14111"/>
    </source>
</evidence>
<dbReference type="AlphaFoldDB" id="A0A6P5NXU2"/>
<feature type="domain" description="DUF4283" evidence="2">
    <location>
        <begin position="28"/>
        <end position="101"/>
    </location>
</feature>
<name>A0A6P5NXU2_ARADU</name>
<sequence length="398" mass="45581">MANEEENDRLRREGVILFDSIDVERGLEECRRSLVERLLADRLFTIGIIDPAMTAIWRQPEGMRVIDHGENVFQFFFEKEVPWLFKNYIFNIKRWVPDMDVATEDFSTVPIWIQLWGLPEYCKTKELGKKIGDSMGEVLEVGLFLMRGRETRIVKVRVDLDVTKKLQQVIKIAGPNKKIIEIRLKYERIGSFCFLCVHLGHELRNCSSSLSMENHEGDKEEQWGEWLRADQVGRKIKEMKENPNFNQQKAGWQSNDQRKKPTPVSLLRSLAGLSIEEKENSSQLNQGETLGVILMQSEKEATSDSTKAIENAIITKDTTTIPVAEMRVTQDDEAFNINKIGNKKQKLKHLARKVEPGKCSVVGIKRRSSEIETEAEHEDIKVAETGEGASPQLAPKDQ</sequence>
<evidence type="ECO:0000313" key="4">
    <source>
        <dbReference type="Proteomes" id="UP000515211"/>
    </source>
</evidence>
<feature type="compositionally biased region" description="Polar residues" evidence="1">
    <location>
        <begin position="243"/>
        <end position="255"/>
    </location>
</feature>
<evidence type="ECO:0000256" key="1">
    <source>
        <dbReference type="SAM" id="MobiDB-lite"/>
    </source>
</evidence>